<gene>
    <name evidence="2" type="ORF">ABID26_005663</name>
</gene>
<feature type="compositionally biased region" description="Polar residues" evidence="1">
    <location>
        <begin position="105"/>
        <end position="117"/>
    </location>
</feature>
<dbReference type="Proteomes" id="UP001549036">
    <property type="component" value="Unassembled WGS sequence"/>
</dbReference>
<dbReference type="RefSeq" id="WP_126098503.1">
    <property type="nucleotide sequence ID" value="NZ_JBEPLM010000013.1"/>
</dbReference>
<reference evidence="2 3" key="1">
    <citation type="submission" date="2024-06" db="EMBL/GenBank/DDBJ databases">
        <title>Genomic Encyclopedia of Type Strains, Phase IV (KMG-IV): sequencing the most valuable type-strain genomes for metagenomic binning, comparative biology and taxonomic classification.</title>
        <authorList>
            <person name="Goeker M."/>
        </authorList>
    </citation>
    <scope>NUCLEOTIDE SEQUENCE [LARGE SCALE GENOMIC DNA]</scope>
    <source>
        <strain evidence="2 3">DSM 29846</strain>
    </source>
</reference>
<dbReference type="EMBL" id="JBEPLM010000013">
    <property type="protein sequence ID" value="MET3596246.1"/>
    <property type="molecule type" value="Genomic_DNA"/>
</dbReference>
<keyword evidence="3" id="KW-1185">Reference proteome</keyword>
<comment type="caution">
    <text evidence="2">The sequence shown here is derived from an EMBL/GenBank/DDBJ whole genome shotgun (WGS) entry which is preliminary data.</text>
</comment>
<name>A0ABV2I029_9HYPH</name>
<protein>
    <submittedName>
        <fullName evidence="2">Uncharacterized protein</fullName>
    </submittedName>
</protein>
<organism evidence="2 3">
    <name type="scientific">Mesorhizobium shonense</name>
    <dbReference type="NCBI Taxonomy" id="1209948"/>
    <lineage>
        <taxon>Bacteria</taxon>
        <taxon>Pseudomonadati</taxon>
        <taxon>Pseudomonadota</taxon>
        <taxon>Alphaproteobacteria</taxon>
        <taxon>Hyphomicrobiales</taxon>
        <taxon>Phyllobacteriaceae</taxon>
        <taxon>Mesorhizobium</taxon>
    </lineage>
</organism>
<proteinExistence type="predicted"/>
<evidence type="ECO:0000256" key="1">
    <source>
        <dbReference type="SAM" id="MobiDB-lite"/>
    </source>
</evidence>
<feature type="region of interest" description="Disordered" evidence="1">
    <location>
        <begin position="98"/>
        <end position="123"/>
    </location>
</feature>
<accession>A0ABV2I029</accession>
<evidence type="ECO:0000313" key="3">
    <source>
        <dbReference type="Proteomes" id="UP001549036"/>
    </source>
</evidence>
<sequence>MRTDAHCKVQHALWENGVVDIIRLSEEIRLKNLDENVAREDIESLVMQMAQVYGAAVEFDDEALTALDLPDACPADNRDDLEKALNEQRLPHLQVLHLDSKDGATDSSPASGTTLRSSPLGKA</sequence>
<evidence type="ECO:0000313" key="2">
    <source>
        <dbReference type="EMBL" id="MET3596246.1"/>
    </source>
</evidence>